<keyword evidence="1" id="KW-0812">Transmembrane</keyword>
<dbReference type="Pfam" id="PF03703">
    <property type="entry name" value="bPH_2"/>
    <property type="match status" value="1"/>
</dbReference>
<dbReference type="Proteomes" id="UP000031982">
    <property type="component" value="Unassembled WGS sequence"/>
</dbReference>
<keyword evidence="1" id="KW-0472">Membrane</keyword>
<accession>A0ABR5AR22</accession>
<reference evidence="3 4" key="1">
    <citation type="submission" date="2015-01" db="EMBL/GenBank/DDBJ databases">
        <title>Genome Assembly of Bacillus badius MTCC 1458.</title>
        <authorList>
            <person name="Verma A."/>
            <person name="Khatri I."/>
            <person name="Mual P."/>
            <person name="Subramanian S."/>
            <person name="Krishnamurthi S."/>
        </authorList>
    </citation>
    <scope>NUCLEOTIDE SEQUENCE [LARGE SCALE GENOMIC DNA]</scope>
    <source>
        <strain evidence="3 4">MTCC 1458</strain>
    </source>
</reference>
<dbReference type="InterPro" id="IPR005182">
    <property type="entry name" value="YdbS-like_PH"/>
</dbReference>
<proteinExistence type="predicted"/>
<evidence type="ECO:0000313" key="3">
    <source>
        <dbReference type="EMBL" id="KIL77212.1"/>
    </source>
</evidence>
<gene>
    <name evidence="3" type="ORF">SD77_1659</name>
</gene>
<dbReference type="EMBL" id="JXLP01000016">
    <property type="protein sequence ID" value="KIL77212.1"/>
    <property type="molecule type" value="Genomic_DNA"/>
</dbReference>
<dbReference type="PANTHER" id="PTHR34473">
    <property type="entry name" value="UPF0699 TRANSMEMBRANE PROTEIN YDBS"/>
    <property type="match status" value="1"/>
</dbReference>
<dbReference type="SUPFAM" id="SSF103473">
    <property type="entry name" value="MFS general substrate transporter"/>
    <property type="match status" value="1"/>
</dbReference>
<dbReference type="PANTHER" id="PTHR34473:SF2">
    <property type="entry name" value="UPF0699 TRANSMEMBRANE PROTEIN YDBT"/>
    <property type="match status" value="1"/>
</dbReference>
<evidence type="ECO:0000256" key="1">
    <source>
        <dbReference type="SAM" id="Phobius"/>
    </source>
</evidence>
<evidence type="ECO:0000313" key="4">
    <source>
        <dbReference type="Proteomes" id="UP000031982"/>
    </source>
</evidence>
<feature type="domain" description="YdbS-like PH" evidence="2">
    <location>
        <begin position="78"/>
        <end position="154"/>
    </location>
</feature>
<feature type="transmembrane region" description="Helical" evidence="1">
    <location>
        <begin position="51"/>
        <end position="72"/>
    </location>
</feature>
<keyword evidence="4" id="KW-1185">Reference proteome</keyword>
<organism evidence="3 4">
    <name type="scientific">Bacillus badius</name>
    <dbReference type="NCBI Taxonomy" id="1455"/>
    <lineage>
        <taxon>Bacteria</taxon>
        <taxon>Bacillati</taxon>
        <taxon>Bacillota</taxon>
        <taxon>Bacilli</taxon>
        <taxon>Bacillales</taxon>
        <taxon>Bacillaceae</taxon>
        <taxon>Pseudobacillus</taxon>
    </lineage>
</organism>
<evidence type="ECO:0000259" key="2">
    <source>
        <dbReference type="Pfam" id="PF03703"/>
    </source>
</evidence>
<protein>
    <recommendedName>
        <fullName evidence="2">YdbS-like PH domain-containing protein</fullName>
    </recommendedName>
</protein>
<dbReference type="InterPro" id="IPR036259">
    <property type="entry name" value="MFS_trans_sf"/>
</dbReference>
<feature type="transmembrane region" description="Helical" evidence="1">
    <location>
        <begin position="20"/>
        <end position="45"/>
    </location>
</feature>
<name>A0ABR5AR22_BACBA</name>
<comment type="caution">
    <text evidence="3">The sequence shown here is derived from an EMBL/GenBank/DDBJ whole genome shotgun (WGS) entry which is preliminary data.</text>
</comment>
<keyword evidence="1" id="KW-1133">Transmembrane helix</keyword>
<sequence>MAGMKVHEPKERISKEAIKVWLWSDTIANLIGGMIVGIIYVLYIRFGWKEWVFWLIAAIAALVAIGIIWSYIQPFLLYKNWRYDADQEFLHMKNGALQQVDVLVPMTKIQSVATKQGIFMRKYNLMSVSVQTIGGEHVIPALPKERAEQLRNAIAVYAKVKDDE</sequence>